<comment type="caution">
    <text evidence="7">The sequence shown here is derived from an EMBL/GenBank/DDBJ whole genome shotgun (WGS) entry which is preliminary data.</text>
</comment>
<sequence>MHDTAHVISVSRRPATHRVWWPAGLAVVAAGWGAQQFTPLLLMYQARLHLTATTVQAAFGLYVAGLIPGLLLGGPVSDRFGRRRVMAPVLVLSVLATSLLVLGGGAVGWLFAGRLLTGVAGGAAFSCGAAWIKELSALGPSGGAGHAPRRLTVAMSAGFGLGPLVAGVLAQW</sequence>
<protein>
    <submittedName>
        <fullName evidence="7">MFS transporter</fullName>
    </submittedName>
</protein>
<dbReference type="Gene3D" id="1.20.1250.20">
    <property type="entry name" value="MFS general substrate transporter like domains"/>
    <property type="match status" value="1"/>
</dbReference>
<feature type="transmembrane region" description="Helical" evidence="5">
    <location>
        <begin position="55"/>
        <end position="73"/>
    </location>
</feature>
<evidence type="ECO:0000259" key="6">
    <source>
        <dbReference type="PROSITE" id="PS50850"/>
    </source>
</evidence>
<dbReference type="InterPro" id="IPR011701">
    <property type="entry name" value="MFS"/>
</dbReference>
<keyword evidence="2 5" id="KW-0812">Transmembrane</keyword>
<dbReference type="InterPro" id="IPR036259">
    <property type="entry name" value="MFS_trans_sf"/>
</dbReference>
<evidence type="ECO:0000256" key="1">
    <source>
        <dbReference type="ARBA" id="ARBA00004651"/>
    </source>
</evidence>
<name>A0ABV5YKN8_9ACTN</name>
<proteinExistence type="predicted"/>
<evidence type="ECO:0000313" key="7">
    <source>
        <dbReference type="EMBL" id="MFB9835619.1"/>
    </source>
</evidence>
<evidence type="ECO:0000256" key="3">
    <source>
        <dbReference type="ARBA" id="ARBA00022989"/>
    </source>
</evidence>
<dbReference type="SUPFAM" id="SSF103473">
    <property type="entry name" value="MFS general substrate transporter"/>
    <property type="match status" value="1"/>
</dbReference>
<gene>
    <name evidence="7" type="ORF">ACFFNX_25900</name>
</gene>
<feature type="transmembrane region" description="Helical" evidence="5">
    <location>
        <begin position="19"/>
        <end position="35"/>
    </location>
</feature>
<keyword evidence="8" id="KW-1185">Reference proteome</keyword>
<feature type="transmembrane region" description="Helical" evidence="5">
    <location>
        <begin position="85"/>
        <end position="109"/>
    </location>
</feature>
<evidence type="ECO:0000256" key="5">
    <source>
        <dbReference type="SAM" id="Phobius"/>
    </source>
</evidence>
<evidence type="ECO:0000313" key="8">
    <source>
        <dbReference type="Proteomes" id="UP001589627"/>
    </source>
</evidence>
<accession>A0ABV5YKN8</accession>
<dbReference type="RefSeq" id="WP_378207481.1">
    <property type="nucleotide sequence ID" value="NZ_JBHLZP010000215.1"/>
</dbReference>
<feature type="domain" description="Major facilitator superfamily (MFS) profile" evidence="6">
    <location>
        <begin position="19"/>
        <end position="172"/>
    </location>
</feature>
<dbReference type="Pfam" id="PF07690">
    <property type="entry name" value="MFS_1"/>
    <property type="match status" value="1"/>
</dbReference>
<evidence type="ECO:0000256" key="2">
    <source>
        <dbReference type="ARBA" id="ARBA00022692"/>
    </source>
</evidence>
<dbReference type="Proteomes" id="UP001589627">
    <property type="component" value="Unassembled WGS sequence"/>
</dbReference>
<dbReference type="EMBL" id="JBHLZP010000215">
    <property type="protein sequence ID" value="MFB9835619.1"/>
    <property type="molecule type" value="Genomic_DNA"/>
</dbReference>
<organism evidence="7 8">
    <name type="scientific">Actinoallomurus acaciae</name>
    <dbReference type="NCBI Taxonomy" id="502577"/>
    <lineage>
        <taxon>Bacteria</taxon>
        <taxon>Bacillati</taxon>
        <taxon>Actinomycetota</taxon>
        <taxon>Actinomycetes</taxon>
        <taxon>Streptosporangiales</taxon>
        <taxon>Thermomonosporaceae</taxon>
        <taxon>Actinoallomurus</taxon>
    </lineage>
</organism>
<evidence type="ECO:0000256" key="4">
    <source>
        <dbReference type="ARBA" id="ARBA00023136"/>
    </source>
</evidence>
<dbReference type="PROSITE" id="PS50850">
    <property type="entry name" value="MFS"/>
    <property type="match status" value="1"/>
</dbReference>
<dbReference type="InterPro" id="IPR020846">
    <property type="entry name" value="MFS_dom"/>
</dbReference>
<reference evidence="7 8" key="1">
    <citation type="submission" date="2024-09" db="EMBL/GenBank/DDBJ databases">
        <authorList>
            <person name="Sun Q."/>
            <person name="Mori K."/>
        </authorList>
    </citation>
    <scope>NUCLEOTIDE SEQUENCE [LARGE SCALE GENOMIC DNA]</scope>
    <source>
        <strain evidence="7 8">TBRC 0563</strain>
    </source>
</reference>
<feature type="non-terminal residue" evidence="7">
    <location>
        <position position="172"/>
    </location>
</feature>
<keyword evidence="3 5" id="KW-1133">Transmembrane helix</keyword>
<comment type="subcellular location">
    <subcellularLocation>
        <location evidence="1">Cell membrane</location>
        <topology evidence="1">Multi-pass membrane protein</topology>
    </subcellularLocation>
</comment>
<feature type="transmembrane region" description="Helical" evidence="5">
    <location>
        <begin position="153"/>
        <end position="170"/>
    </location>
</feature>
<keyword evidence="4 5" id="KW-0472">Membrane</keyword>